<evidence type="ECO:0000256" key="1">
    <source>
        <dbReference type="ARBA" id="ARBA00022723"/>
    </source>
</evidence>
<dbReference type="SMART" id="SM00849">
    <property type="entry name" value="Lactamase_B"/>
    <property type="match status" value="1"/>
</dbReference>
<keyword evidence="2" id="KW-0378">Hydrolase</keyword>
<evidence type="ECO:0000256" key="4">
    <source>
        <dbReference type="ARBA" id="ARBA00033751"/>
    </source>
</evidence>
<feature type="domain" description="Metallo-beta-lactamase" evidence="5">
    <location>
        <begin position="85"/>
        <end position="307"/>
    </location>
</feature>
<dbReference type="InterPro" id="IPR001279">
    <property type="entry name" value="Metallo-B-lactamas"/>
</dbReference>
<keyword evidence="1" id="KW-0479">Metal-binding</keyword>
<evidence type="ECO:0000259" key="5">
    <source>
        <dbReference type="SMART" id="SM00849"/>
    </source>
</evidence>
<dbReference type="InterPro" id="IPR036866">
    <property type="entry name" value="RibonucZ/Hydroxyglut_hydro"/>
</dbReference>
<dbReference type="GO" id="GO:0046983">
    <property type="term" value="F:protein dimerization activity"/>
    <property type="evidence" value="ECO:0007669"/>
    <property type="project" value="InterPro"/>
</dbReference>
<dbReference type="EMBL" id="VCAU01000045">
    <property type="protein sequence ID" value="KAF9888608.1"/>
    <property type="molecule type" value="Genomic_DNA"/>
</dbReference>
<reference evidence="6" key="1">
    <citation type="journal article" date="2019" name="Beilstein J. Org. Chem.">
        <title>Nanangenines: drimane sesquiterpenoids as the dominant metabolite cohort of a novel Australian fungus, Aspergillus nanangensis.</title>
        <authorList>
            <person name="Lacey H.J."/>
            <person name="Gilchrist C.L.M."/>
            <person name="Crombie A."/>
            <person name="Kalaitzis J.A."/>
            <person name="Vuong D."/>
            <person name="Rutledge P.J."/>
            <person name="Turner P."/>
            <person name="Pitt J.I."/>
            <person name="Lacey E."/>
            <person name="Chooi Y.H."/>
            <person name="Piggott A.M."/>
        </authorList>
    </citation>
    <scope>NUCLEOTIDE SEQUENCE</scope>
    <source>
        <strain evidence="6">MST-FP2251</strain>
    </source>
</reference>
<dbReference type="Gene3D" id="3.30.1050.10">
    <property type="entry name" value="SCP2 sterol-binding domain"/>
    <property type="match status" value="1"/>
</dbReference>
<comment type="similarity">
    <text evidence="4">Belongs to the metallo-beta-lactamase superfamily. Type III sulfatase family.</text>
</comment>
<dbReference type="InterPro" id="IPR029229">
    <property type="entry name" value="Alkyl_sulf_C"/>
</dbReference>
<dbReference type="Pfam" id="PF14863">
    <property type="entry name" value="Alkyl_sulf_dimr"/>
    <property type="match status" value="1"/>
</dbReference>
<keyword evidence="3" id="KW-0862">Zinc</keyword>
<dbReference type="Proteomes" id="UP001194746">
    <property type="component" value="Unassembled WGS sequence"/>
</dbReference>
<dbReference type="AlphaFoldDB" id="A0AAD4CLT6"/>
<proteinExistence type="inferred from homology"/>
<dbReference type="SUPFAM" id="SSF56281">
    <property type="entry name" value="Metallo-hydrolase/oxidoreductase"/>
    <property type="match status" value="1"/>
</dbReference>
<dbReference type="PANTHER" id="PTHR43223">
    <property type="entry name" value="ALKYL/ARYL-SULFATASE"/>
    <property type="match status" value="1"/>
</dbReference>
<dbReference type="InterPro" id="IPR029228">
    <property type="entry name" value="Alkyl_sulf_dimr"/>
</dbReference>
<dbReference type="GO" id="GO:0018909">
    <property type="term" value="P:dodecyl sulfate metabolic process"/>
    <property type="evidence" value="ECO:0007669"/>
    <property type="project" value="InterPro"/>
</dbReference>
<dbReference type="InterPro" id="IPR044097">
    <property type="entry name" value="Bds1/SdsA1_MBL-fold"/>
</dbReference>
<organism evidence="6 7">
    <name type="scientific">Aspergillus nanangensis</name>
    <dbReference type="NCBI Taxonomy" id="2582783"/>
    <lineage>
        <taxon>Eukaryota</taxon>
        <taxon>Fungi</taxon>
        <taxon>Dikarya</taxon>
        <taxon>Ascomycota</taxon>
        <taxon>Pezizomycotina</taxon>
        <taxon>Eurotiomycetes</taxon>
        <taxon>Eurotiomycetidae</taxon>
        <taxon>Eurotiales</taxon>
        <taxon>Aspergillaceae</taxon>
        <taxon>Aspergillus</taxon>
        <taxon>Aspergillus subgen. Circumdati</taxon>
    </lineage>
</organism>
<reference evidence="6" key="2">
    <citation type="submission" date="2020-02" db="EMBL/GenBank/DDBJ databases">
        <authorList>
            <person name="Gilchrist C.L.M."/>
            <person name="Chooi Y.-H."/>
        </authorList>
    </citation>
    <scope>NUCLEOTIDE SEQUENCE</scope>
    <source>
        <strain evidence="6">MST-FP2251</strain>
    </source>
</reference>
<dbReference type="InterPro" id="IPR052195">
    <property type="entry name" value="Bact_Alkyl/Aryl-Sulfatase"/>
</dbReference>
<comment type="caution">
    <text evidence="6">The sequence shown here is derived from an EMBL/GenBank/DDBJ whole genome shotgun (WGS) entry which is preliminary data.</text>
</comment>
<evidence type="ECO:0000256" key="3">
    <source>
        <dbReference type="ARBA" id="ARBA00022833"/>
    </source>
</evidence>
<evidence type="ECO:0000313" key="7">
    <source>
        <dbReference type="Proteomes" id="UP001194746"/>
    </source>
</evidence>
<dbReference type="Pfam" id="PF14864">
    <property type="entry name" value="Alkyl_sulf_C"/>
    <property type="match status" value="1"/>
</dbReference>
<dbReference type="PANTHER" id="PTHR43223:SF1">
    <property type="entry name" value="ALKYL_ARYL-SULFATASE BDS1"/>
    <property type="match status" value="1"/>
</dbReference>
<dbReference type="GO" id="GO:0046872">
    <property type="term" value="F:metal ion binding"/>
    <property type="evidence" value="ECO:0007669"/>
    <property type="project" value="UniProtKB-KW"/>
</dbReference>
<dbReference type="CDD" id="cd07710">
    <property type="entry name" value="arylsulfatase_Sdsa1-like_MBL-fold"/>
    <property type="match status" value="1"/>
</dbReference>
<keyword evidence="7" id="KW-1185">Reference proteome</keyword>
<dbReference type="InterPro" id="IPR036527">
    <property type="entry name" value="SCP2_sterol-bd_dom_sf"/>
</dbReference>
<dbReference type="Pfam" id="PF00753">
    <property type="entry name" value="Lactamase_B"/>
    <property type="match status" value="1"/>
</dbReference>
<dbReference type="Gene3D" id="3.60.15.30">
    <property type="entry name" value="Metallo-beta-lactamase domain"/>
    <property type="match status" value="1"/>
</dbReference>
<evidence type="ECO:0000256" key="2">
    <source>
        <dbReference type="ARBA" id="ARBA00022801"/>
    </source>
</evidence>
<dbReference type="GO" id="GO:0018741">
    <property type="term" value="F:linear primary-alkylsulfatase activity"/>
    <property type="evidence" value="ECO:0007669"/>
    <property type="project" value="InterPro"/>
</dbReference>
<dbReference type="SUPFAM" id="SSF55718">
    <property type="entry name" value="SCP-like"/>
    <property type="match status" value="1"/>
</dbReference>
<name>A0AAD4CLT6_ASPNN</name>
<dbReference type="Gene3D" id="1.25.40.880">
    <property type="entry name" value="Alkyl sulfatase, dimerisation domain"/>
    <property type="match status" value="1"/>
</dbReference>
<gene>
    <name evidence="6" type="ORF">FE257_008540</name>
</gene>
<accession>A0AAD4CLT6</accession>
<sequence length="615" mass="67242">MAQPDFADKTDFENASRGLIDSLPECIIRNPKGRIVWNNEVYNFLHTTACPPTANPKLWRQGQLASIQGLFEVASGIYQIRGFDLANMTLIEGSTGVIIVDPLTSAECSAAGLALYRKNRGPRPVTGVIYSHSHMDHFGGASGILPSSSSSNNSIPILAPEGFVSEATSENIYVGPAMRRRAVYMYGNRLPKGPTGQIGCGIGMGVSSGSNSLVPPNDSISSTGETRTVDGVEIAFQMVPETEAPAEMNFYFPAQKTLYIAECATHCLHNIITLRGALVRDAKAWSRYLDETAVLYGEEAEALIAGHNWPTWGKAEIGRLICEQRDLYGYMHDQTVRMMNLGMTGVEIAEGMVLPRGLGGRWHTQGFYGSVSHNVKGIYQRYMGWFDGDPAHLWEYPARESARRYVRCMGGVEAVVRQAAEFVAEGDLRFAATLLGHAVAVEKEQKQSGSGEKARMMLASVFEQLGYGTENSTWRNFYLTGALELRVPGSTESRAKVMQGFQPMQTVEQWLASLSVRVDGMKAECESFMVDVHLVDQTEEQRWWRLILSNGVLTPRNAAGFAGEAALTVSVSKAHLGEVLSGQAWLEDGQYKGDLGVLVKLLSLTGIQAHGQSHL</sequence>
<dbReference type="FunFam" id="3.60.15.30:FF:000001">
    <property type="entry name" value="Alkyl/aryl-sulfatase BDS1"/>
    <property type="match status" value="1"/>
</dbReference>
<evidence type="ECO:0000313" key="6">
    <source>
        <dbReference type="EMBL" id="KAF9888608.1"/>
    </source>
</evidence>
<dbReference type="InterPro" id="IPR038536">
    <property type="entry name" value="Alkyl/aryl-sulf_dimr_sf"/>
</dbReference>
<protein>
    <recommendedName>
        <fullName evidence="5">Metallo-beta-lactamase domain-containing protein</fullName>
    </recommendedName>
</protein>